<keyword evidence="2" id="KW-1185">Reference proteome</keyword>
<dbReference type="Proteomes" id="UP000006867">
    <property type="component" value="Chromosome"/>
</dbReference>
<evidence type="ECO:0000313" key="2">
    <source>
        <dbReference type="Proteomes" id="UP000006867"/>
    </source>
</evidence>
<organism evidence="1 2">
    <name type="scientific">Bacillus atrophaeus (strain 1942)</name>
    <dbReference type="NCBI Taxonomy" id="720555"/>
    <lineage>
        <taxon>Bacteria</taxon>
        <taxon>Bacillati</taxon>
        <taxon>Bacillota</taxon>
        <taxon>Bacilli</taxon>
        <taxon>Bacillales</taxon>
        <taxon>Bacillaceae</taxon>
        <taxon>Bacillus</taxon>
    </lineage>
</organism>
<reference evidence="1 2" key="1">
    <citation type="journal article" date="2011" name="Front. Microbiol.">
        <title>Genomic signatures of strain selection and enhancement in Bacillus atrophaeus var. globigii, a historical biowarfare simulant.</title>
        <authorList>
            <person name="Gibbons H.S."/>
            <person name="Broomall S.M."/>
            <person name="McNew L.A."/>
            <person name="Daligault H."/>
            <person name="Chapman C."/>
            <person name="Bruce D."/>
            <person name="Karavis M."/>
            <person name="Krepps M."/>
            <person name="McGregor P.A."/>
            <person name="Hong C."/>
            <person name="Park K.H."/>
            <person name="Akmal A."/>
            <person name="Feldman A."/>
            <person name="Lin J.S."/>
            <person name="Chang W.E."/>
            <person name="Higgs B.W."/>
            <person name="Demirev P."/>
            <person name="Lindquist J."/>
            <person name="Liem A."/>
            <person name="Fochler E."/>
            <person name="Read T.D."/>
            <person name="Tapia R."/>
            <person name="Johnson S."/>
            <person name="Bishop-Lilly K.A."/>
            <person name="Detter C."/>
            <person name="Han C."/>
            <person name="Sozhamannan S."/>
            <person name="Rosenzweig C.N."/>
            <person name="Skowronski E.W."/>
        </authorList>
    </citation>
    <scope>NUCLEOTIDE SEQUENCE [LARGE SCALE GENOMIC DNA]</scope>
    <source>
        <strain evidence="1 2">1942</strain>
    </source>
</reference>
<evidence type="ECO:0000313" key="1">
    <source>
        <dbReference type="EMBL" id="ADP32652.1"/>
    </source>
</evidence>
<protein>
    <submittedName>
        <fullName evidence="1">Uncharacterized protein</fullName>
    </submittedName>
</protein>
<gene>
    <name evidence="1" type="ordered locus">BATR1942_08595</name>
</gene>
<proteinExistence type="predicted"/>
<accession>A0ABM5LXH2</accession>
<name>A0ABM5LXH2_BACA1</name>
<sequence length="50" mass="5934">MTKGLPDREGPFLYWQKKFSRGKNAFILTLIQWSKRGLEVRGRSYEELSD</sequence>
<dbReference type="EMBL" id="CP002207">
    <property type="protein sequence ID" value="ADP32652.1"/>
    <property type="molecule type" value="Genomic_DNA"/>
</dbReference>